<dbReference type="EMBL" id="KY774314">
    <property type="protein sequence ID" value="ART30627.1"/>
    <property type="molecule type" value="Genomic_DNA"/>
</dbReference>
<protein>
    <submittedName>
        <fullName evidence="1">Uncharacterized protein</fullName>
    </submittedName>
</protein>
<organism evidence="1">
    <name type="scientific">Utricularia reniformis</name>
    <dbReference type="NCBI Taxonomy" id="192314"/>
    <lineage>
        <taxon>Eukaryota</taxon>
        <taxon>Viridiplantae</taxon>
        <taxon>Streptophyta</taxon>
        <taxon>Embryophyta</taxon>
        <taxon>Tracheophyta</taxon>
        <taxon>Spermatophyta</taxon>
        <taxon>Magnoliopsida</taxon>
        <taxon>eudicotyledons</taxon>
        <taxon>Gunneridae</taxon>
        <taxon>Pentapetalae</taxon>
        <taxon>asterids</taxon>
        <taxon>lamiids</taxon>
        <taxon>Lamiales</taxon>
        <taxon>Lentibulariaceae</taxon>
        <taxon>Utricularia</taxon>
    </lineage>
</organism>
<evidence type="ECO:0000313" key="1">
    <source>
        <dbReference type="EMBL" id="ART30627.1"/>
    </source>
</evidence>
<proteinExistence type="predicted"/>
<accession>A0A1Y0AZN8</accession>
<dbReference type="AlphaFoldDB" id="A0A1Y0AZN8"/>
<reference evidence="1" key="1">
    <citation type="submission" date="2017-03" db="EMBL/GenBank/DDBJ databases">
        <title>The mitochondrial genome of the carnivorous plant Utricularia reniformis (Lentibulariaceae): structure, comparative analysis and evolutionary landmarks.</title>
        <authorList>
            <person name="Silva S.R."/>
            <person name="Alvarenga D.O."/>
            <person name="Michael T.P."/>
            <person name="Miranda V.F.O."/>
            <person name="Varani A.M."/>
        </authorList>
    </citation>
    <scope>NUCLEOTIDE SEQUENCE</scope>
</reference>
<keyword evidence="1" id="KW-0496">Mitochondrion</keyword>
<name>A0A1Y0AZN8_9LAMI</name>
<sequence length="115" mass="13400">MVRAFFGGLLNALMCLTIRGVVFCLIVLDARFLTTFVVVIRKGQSRSDENYTAILTISFRMQRKEVHYLFSPGAKLNNKHSSYKREEEELQPKWRYTTRMLASEKKNDSSITKCR</sequence>
<geneLocation type="mitochondrion" evidence="1"/>
<gene>
    <name evidence="1" type="ORF">AEK19_MT0355</name>
</gene>